<dbReference type="AlphaFoldDB" id="A0AAP0JQD0"/>
<reference evidence="2 3" key="1">
    <citation type="submission" date="2024-01" db="EMBL/GenBank/DDBJ databases">
        <title>Genome assemblies of Stephania.</title>
        <authorList>
            <person name="Yang L."/>
        </authorList>
    </citation>
    <scope>NUCLEOTIDE SEQUENCE [LARGE SCALE GENOMIC DNA]</scope>
    <source>
        <strain evidence="2">QJT</strain>
        <tissue evidence="2">Leaf</tissue>
    </source>
</reference>
<evidence type="ECO:0000313" key="3">
    <source>
        <dbReference type="Proteomes" id="UP001417504"/>
    </source>
</evidence>
<evidence type="ECO:0000313" key="2">
    <source>
        <dbReference type="EMBL" id="KAK9137478.1"/>
    </source>
</evidence>
<evidence type="ECO:0000256" key="1">
    <source>
        <dbReference type="SAM" id="MobiDB-lite"/>
    </source>
</evidence>
<protein>
    <submittedName>
        <fullName evidence="2">Uncharacterized protein</fullName>
    </submittedName>
</protein>
<comment type="caution">
    <text evidence="2">The sequence shown here is derived from an EMBL/GenBank/DDBJ whole genome shotgun (WGS) entry which is preliminary data.</text>
</comment>
<feature type="compositionally biased region" description="Basic and acidic residues" evidence="1">
    <location>
        <begin position="182"/>
        <end position="198"/>
    </location>
</feature>
<gene>
    <name evidence="2" type="ORF">Sjap_008072</name>
</gene>
<name>A0AAP0JQD0_9MAGN</name>
<feature type="region of interest" description="Disordered" evidence="1">
    <location>
        <begin position="49"/>
        <end position="82"/>
    </location>
</feature>
<sequence>MVCITHDEPSNDNDFTRGYMREMIDRDLRVPRGRPGRVLGRYYARHTEVRDEGDQFDKQRQDQQGRQDRHLGQQRGDEGHVVREDFPEVTHPGTTLARARLTAEFDGIRCLRLEPARWYKVRETQGGTKPYPIRVPPHGLSPPSTQTWVMRDKIPDFTSRVPLGWFSAKAPDPIRTPQLSVPKRDLSRGRKAKDRAGDTDGVGLGTTLPVNNGASGCVPVESPAGGLGWAVTLGSHNVLLEAAYDLYTKMCFGGGTCSCFSGMLAQNLERAPLRGERAPLMEKLNFQFGNSALPPMGMFPYYG</sequence>
<dbReference type="Proteomes" id="UP001417504">
    <property type="component" value="Unassembled WGS sequence"/>
</dbReference>
<organism evidence="2 3">
    <name type="scientific">Stephania japonica</name>
    <dbReference type="NCBI Taxonomy" id="461633"/>
    <lineage>
        <taxon>Eukaryota</taxon>
        <taxon>Viridiplantae</taxon>
        <taxon>Streptophyta</taxon>
        <taxon>Embryophyta</taxon>
        <taxon>Tracheophyta</taxon>
        <taxon>Spermatophyta</taxon>
        <taxon>Magnoliopsida</taxon>
        <taxon>Ranunculales</taxon>
        <taxon>Menispermaceae</taxon>
        <taxon>Menispermoideae</taxon>
        <taxon>Cissampelideae</taxon>
        <taxon>Stephania</taxon>
    </lineage>
</organism>
<accession>A0AAP0JQD0</accession>
<keyword evidence="3" id="KW-1185">Reference proteome</keyword>
<feature type="region of interest" description="Disordered" evidence="1">
    <location>
        <begin position="174"/>
        <end position="206"/>
    </location>
</feature>
<dbReference type="EMBL" id="JBBNAE010000003">
    <property type="protein sequence ID" value="KAK9137478.1"/>
    <property type="molecule type" value="Genomic_DNA"/>
</dbReference>
<proteinExistence type="predicted"/>